<dbReference type="Pfam" id="PF13946">
    <property type="entry name" value="DUF4214"/>
    <property type="match status" value="2"/>
</dbReference>
<evidence type="ECO:0000313" key="2">
    <source>
        <dbReference type="EMBL" id="AVR96078.1"/>
    </source>
</evidence>
<dbReference type="OrthoDB" id="480426at2"/>
<dbReference type="Gene3D" id="1.10.3130.20">
    <property type="entry name" value="Phycobilisome linker domain"/>
    <property type="match status" value="2"/>
</dbReference>
<dbReference type="InterPro" id="IPR038255">
    <property type="entry name" value="PBS_linker_sf"/>
</dbReference>
<dbReference type="Proteomes" id="UP000240505">
    <property type="component" value="Chromosome"/>
</dbReference>
<accession>A0A2R4C973</accession>
<dbReference type="InterPro" id="IPR025282">
    <property type="entry name" value="DUF4214"/>
</dbReference>
<sequence>MTSAYDGGAGLDTAAVAAQHDKVALAKVGDTWQVTEAATGKVSALTNVERLAFADVTVALDTDGVAGQAFRLYQAAFDRAPDAEGLGYWIGRLDAGASLTGVAREFLKSPEFVKLMGTATPTDDAFVTALYRNVLHREPDAAGKQWWVNELKAGAARETVLTGFAESAENQAAVADDTAHGIAYVPFVDSTAGTADNDRVTLPTAAPVKLDGGSGRDTAVIGAEHDSFTLKHASGSWQVVDATTGSVSTLTNVERVAFSDVTVALDVDGVAGQAFRLYQAAFNRAPDLAGLGFWIGDMDQGASLDSVARAFIASSEFTKLVGTATPSDEAFVTAMYHNVLHREPDAPGMQFWLEALHNGTPRELVLTGFSESAENQAALVGVMANGIEYVPFG</sequence>
<evidence type="ECO:0000313" key="3">
    <source>
        <dbReference type="Proteomes" id="UP000240505"/>
    </source>
</evidence>
<feature type="domain" description="DUF4214" evidence="1">
    <location>
        <begin position="103"/>
        <end position="172"/>
    </location>
</feature>
<reference evidence="2 3" key="1">
    <citation type="submission" date="2018-03" db="EMBL/GenBank/DDBJ databases">
        <title>Massilia armeniaca sp. nov., isolated from desert soil.</title>
        <authorList>
            <person name="Huang H."/>
            <person name="Ren M."/>
        </authorList>
    </citation>
    <scope>NUCLEOTIDE SEQUENCE [LARGE SCALE GENOMIC DNA]</scope>
    <source>
        <strain evidence="2 3">ZMN-3</strain>
    </source>
</reference>
<keyword evidence="3" id="KW-1185">Reference proteome</keyword>
<feature type="domain" description="DUF4214" evidence="1">
    <location>
        <begin position="308"/>
        <end position="377"/>
    </location>
</feature>
<dbReference type="RefSeq" id="WP_107141430.1">
    <property type="nucleotide sequence ID" value="NZ_CP028324.1"/>
</dbReference>
<name>A0A2R4C973_9BURK</name>
<gene>
    <name evidence="2" type="ORF">C9I28_10345</name>
</gene>
<dbReference type="KEGG" id="masz:C9I28_10345"/>
<organism evidence="2 3">
    <name type="scientific">Pseudoduganella armeniaca</name>
    <dbReference type="NCBI Taxonomy" id="2072590"/>
    <lineage>
        <taxon>Bacteria</taxon>
        <taxon>Pseudomonadati</taxon>
        <taxon>Pseudomonadota</taxon>
        <taxon>Betaproteobacteria</taxon>
        <taxon>Burkholderiales</taxon>
        <taxon>Oxalobacteraceae</taxon>
        <taxon>Telluria group</taxon>
        <taxon>Pseudoduganella</taxon>
    </lineage>
</organism>
<proteinExistence type="predicted"/>
<dbReference type="AlphaFoldDB" id="A0A2R4C973"/>
<dbReference type="EMBL" id="CP028324">
    <property type="protein sequence ID" value="AVR96078.1"/>
    <property type="molecule type" value="Genomic_DNA"/>
</dbReference>
<evidence type="ECO:0000259" key="1">
    <source>
        <dbReference type="Pfam" id="PF13946"/>
    </source>
</evidence>
<protein>
    <recommendedName>
        <fullName evidence="1">DUF4214 domain-containing protein</fullName>
    </recommendedName>
</protein>